<keyword evidence="3" id="KW-0433">Leucine-rich repeat</keyword>
<comment type="similarity">
    <text evidence="2">Belongs to the RLP family.</text>
</comment>
<dbReference type="InterPro" id="IPR046956">
    <property type="entry name" value="RLP23-like"/>
</dbReference>
<dbReference type="AlphaFoldDB" id="A0AAV5ERW3"/>
<dbReference type="PANTHER" id="PTHR48063:SF40">
    <property type="entry name" value="LEUCINE-RICH REPEAT-CONTAINING N-TERMINAL PLANT-TYPE DOMAIN-CONTAINING PROTEIN"/>
    <property type="match status" value="1"/>
</dbReference>
<dbReference type="PRINTS" id="PR00019">
    <property type="entry name" value="LEURICHRPT"/>
</dbReference>
<evidence type="ECO:0000256" key="5">
    <source>
        <dbReference type="ARBA" id="ARBA00022692"/>
    </source>
</evidence>
<evidence type="ECO:0000256" key="10">
    <source>
        <dbReference type="ARBA" id="ARBA00023180"/>
    </source>
</evidence>
<keyword evidence="8 11" id="KW-1133">Transmembrane helix</keyword>
<dbReference type="EMBL" id="BQKI01000078">
    <property type="protein sequence ID" value="GJN25356.1"/>
    <property type="molecule type" value="Genomic_DNA"/>
</dbReference>
<keyword evidence="9 11" id="KW-0472">Membrane</keyword>
<dbReference type="GO" id="GO:0016020">
    <property type="term" value="C:membrane"/>
    <property type="evidence" value="ECO:0007669"/>
    <property type="project" value="UniProtKB-SubCell"/>
</dbReference>
<evidence type="ECO:0000256" key="9">
    <source>
        <dbReference type="ARBA" id="ARBA00023136"/>
    </source>
</evidence>
<comment type="caution">
    <text evidence="12">The sequence shown here is derived from an EMBL/GenBank/DDBJ whole genome shotgun (WGS) entry which is preliminary data.</text>
</comment>
<name>A0AAV5ERW3_ELECO</name>
<dbReference type="InterPro" id="IPR032675">
    <property type="entry name" value="LRR_dom_sf"/>
</dbReference>
<accession>A0AAV5ERW3</accession>
<evidence type="ECO:0000256" key="8">
    <source>
        <dbReference type="ARBA" id="ARBA00022989"/>
    </source>
</evidence>
<protein>
    <submittedName>
        <fullName evidence="12">Uncharacterized protein</fullName>
    </submittedName>
</protein>
<proteinExistence type="inferred from homology"/>
<dbReference type="InterPro" id="IPR001611">
    <property type="entry name" value="Leu-rich_rpt"/>
</dbReference>
<keyword evidence="13" id="KW-1185">Reference proteome</keyword>
<gene>
    <name evidence="12" type="primary">gb13175</name>
    <name evidence="12" type="ORF">PR202_gb13175</name>
</gene>
<dbReference type="Gene3D" id="3.80.10.10">
    <property type="entry name" value="Ribonuclease Inhibitor"/>
    <property type="match status" value="1"/>
</dbReference>
<keyword evidence="7" id="KW-0677">Repeat</keyword>
<dbReference type="FunFam" id="3.80.10.10:FF:000111">
    <property type="entry name" value="LRR receptor-like serine/threonine-protein kinase ERECTA"/>
    <property type="match status" value="1"/>
</dbReference>
<organism evidence="12 13">
    <name type="scientific">Eleusine coracana subsp. coracana</name>
    <dbReference type="NCBI Taxonomy" id="191504"/>
    <lineage>
        <taxon>Eukaryota</taxon>
        <taxon>Viridiplantae</taxon>
        <taxon>Streptophyta</taxon>
        <taxon>Embryophyta</taxon>
        <taxon>Tracheophyta</taxon>
        <taxon>Spermatophyta</taxon>
        <taxon>Magnoliopsida</taxon>
        <taxon>Liliopsida</taxon>
        <taxon>Poales</taxon>
        <taxon>Poaceae</taxon>
        <taxon>PACMAD clade</taxon>
        <taxon>Chloridoideae</taxon>
        <taxon>Cynodonteae</taxon>
        <taxon>Eleusininae</taxon>
        <taxon>Eleusine</taxon>
    </lineage>
</organism>
<comment type="subcellular location">
    <subcellularLocation>
        <location evidence="1">Membrane</location>
        <topology evidence="1">Single-pass type I membrane protein</topology>
    </subcellularLocation>
</comment>
<keyword evidence="6" id="KW-0732">Signal</keyword>
<evidence type="ECO:0000256" key="3">
    <source>
        <dbReference type="ARBA" id="ARBA00022614"/>
    </source>
</evidence>
<keyword evidence="4" id="KW-1070">Brassinosteroid signaling pathway</keyword>
<sequence>MDVNTIYLDLSSNYLTGEIPEELASLDLLRNLNLSRNNFHGSIPNSVGAMQFLESLDLSRNKLSGEIPESLSNITFLSYLDMSCNNLTGRIPSGSQLDTLYAAYPSMYAGNIGLCGPPLKKNCTSTDAYKQDHYTRTAQGHEPKFFYIGLGCGIIAGILVVFCALLLKKRWRITYFRLIDKMYYKAYLLVWLWHGED</sequence>
<dbReference type="PANTHER" id="PTHR48063">
    <property type="entry name" value="LRR RECEPTOR-LIKE KINASE"/>
    <property type="match status" value="1"/>
</dbReference>
<evidence type="ECO:0000256" key="1">
    <source>
        <dbReference type="ARBA" id="ARBA00004479"/>
    </source>
</evidence>
<evidence type="ECO:0000313" key="12">
    <source>
        <dbReference type="EMBL" id="GJN25356.1"/>
    </source>
</evidence>
<evidence type="ECO:0000256" key="4">
    <source>
        <dbReference type="ARBA" id="ARBA00022626"/>
    </source>
</evidence>
<dbReference type="GO" id="GO:0009742">
    <property type="term" value="P:brassinosteroid mediated signaling pathway"/>
    <property type="evidence" value="ECO:0007669"/>
    <property type="project" value="UniProtKB-KW"/>
</dbReference>
<evidence type="ECO:0000256" key="6">
    <source>
        <dbReference type="ARBA" id="ARBA00022729"/>
    </source>
</evidence>
<dbReference type="SUPFAM" id="SSF52058">
    <property type="entry name" value="L domain-like"/>
    <property type="match status" value="1"/>
</dbReference>
<evidence type="ECO:0000256" key="11">
    <source>
        <dbReference type="SAM" id="Phobius"/>
    </source>
</evidence>
<evidence type="ECO:0000313" key="13">
    <source>
        <dbReference type="Proteomes" id="UP001054889"/>
    </source>
</evidence>
<keyword evidence="10" id="KW-0325">Glycoprotein</keyword>
<dbReference type="Proteomes" id="UP001054889">
    <property type="component" value="Unassembled WGS sequence"/>
</dbReference>
<reference evidence="12" key="2">
    <citation type="submission" date="2021-12" db="EMBL/GenBank/DDBJ databases">
        <title>Resequencing data analysis of finger millet.</title>
        <authorList>
            <person name="Hatakeyama M."/>
            <person name="Aluri S."/>
            <person name="Balachadran M.T."/>
            <person name="Sivarajan S.R."/>
            <person name="Poveda L."/>
            <person name="Shimizu-Inatsugi R."/>
            <person name="Schlapbach R."/>
            <person name="Sreeman S.M."/>
            <person name="Shimizu K.K."/>
        </authorList>
    </citation>
    <scope>NUCLEOTIDE SEQUENCE</scope>
</reference>
<evidence type="ECO:0000256" key="7">
    <source>
        <dbReference type="ARBA" id="ARBA00022737"/>
    </source>
</evidence>
<dbReference type="Pfam" id="PF00560">
    <property type="entry name" value="LRR_1"/>
    <property type="match status" value="4"/>
</dbReference>
<feature type="transmembrane region" description="Helical" evidence="11">
    <location>
        <begin position="145"/>
        <end position="167"/>
    </location>
</feature>
<reference evidence="12" key="1">
    <citation type="journal article" date="2018" name="DNA Res.">
        <title>Multiple hybrid de novo genome assembly of finger millet, an orphan allotetraploid crop.</title>
        <authorList>
            <person name="Hatakeyama M."/>
            <person name="Aluri S."/>
            <person name="Balachadran M.T."/>
            <person name="Sivarajan S.R."/>
            <person name="Patrignani A."/>
            <person name="Gruter S."/>
            <person name="Poveda L."/>
            <person name="Shimizu-Inatsugi R."/>
            <person name="Baeten J."/>
            <person name="Francoijs K.J."/>
            <person name="Nataraja K.N."/>
            <person name="Reddy Y.A.N."/>
            <person name="Phadnis S."/>
            <person name="Ravikumar R.L."/>
            <person name="Schlapbach R."/>
            <person name="Sreeman S.M."/>
            <person name="Shimizu K.K."/>
        </authorList>
    </citation>
    <scope>NUCLEOTIDE SEQUENCE</scope>
</reference>
<keyword evidence="5 11" id="KW-0812">Transmembrane</keyword>
<evidence type="ECO:0000256" key="2">
    <source>
        <dbReference type="ARBA" id="ARBA00009592"/>
    </source>
</evidence>